<comment type="caution">
    <text evidence="1">The sequence shown here is derived from an EMBL/GenBank/DDBJ whole genome shotgun (WGS) entry which is preliminary data.</text>
</comment>
<reference evidence="1" key="1">
    <citation type="submission" date="2020-05" db="EMBL/GenBank/DDBJ databases">
        <title>Large-scale comparative analyses of tick genomes elucidate their genetic diversity and vector capacities.</title>
        <authorList>
            <person name="Jia N."/>
            <person name="Wang J."/>
            <person name="Shi W."/>
            <person name="Du L."/>
            <person name="Sun Y."/>
            <person name="Zhan W."/>
            <person name="Jiang J."/>
            <person name="Wang Q."/>
            <person name="Zhang B."/>
            <person name="Ji P."/>
            <person name="Sakyi L.B."/>
            <person name="Cui X."/>
            <person name="Yuan T."/>
            <person name="Jiang B."/>
            <person name="Yang W."/>
            <person name="Lam T.T.-Y."/>
            <person name="Chang Q."/>
            <person name="Ding S."/>
            <person name="Wang X."/>
            <person name="Zhu J."/>
            <person name="Ruan X."/>
            <person name="Zhao L."/>
            <person name="Wei J."/>
            <person name="Que T."/>
            <person name="Du C."/>
            <person name="Cheng J."/>
            <person name="Dai P."/>
            <person name="Han X."/>
            <person name="Huang E."/>
            <person name="Gao Y."/>
            <person name="Liu J."/>
            <person name="Shao H."/>
            <person name="Ye R."/>
            <person name="Li L."/>
            <person name="Wei W."/>
            <person name="Wang X."/>
            <person name="Wang C."/>
            <person name="Yang T."/>
            <person name="Huo Q."/>
            <person name="Li W."/>
            <person name="Guo W."/>
            <person name="Chen H."/>
            <person name="Zhou L."/>
            <person name="Ni X."/>
            <person name="Tian J."/>
            <person name="Zhou Y."/>
            <person name="Sheng Y."/>
            <person name="Liu T."/>
            <person name="Pan Y."/>
            <person name="Xia L."/>
            <person name="Li J."/>
            <person name="Zhao F."/>
            <person name="Cao W."/>
        </authorList>
    </citation>
    <scope>NUCLEOTIDE SEQUENCE</scope>
    <source>
        <strain evidence="1">Dsil-2018</strain>
    </source>
</reference>
<sequence>MGCAGATSNVALATSAANKRKPWDLQGRLYDLEVRMKNMTGEKEQLSQQSTSWGRPLQIVDRLEFLDSPEWFGVCGSGGDNFQVTMTAMERCRVIVWSRAGSRLCLSGGCFAPARFHLKLGMADVGPPAAGLPPGSGLPSVDASPRSDDSVFSSDGDRVIAGVSAGLRTGGVPTDAVADRGARPDGVAVPSSSVRSAVDDALSASFHRAVECQKLITDILFDTNCKVTNHHRSQILGQLRQLVQECADMRAVAARQCGRADELRDQLATRTAGAVPGPGAFPPAAPPLSYAAVVRGGATEGVTAAASGVGAVDVGTRREHAHIMFLTPLVPTATAAQDLSAVMKTNVDLVRERIGDISIRKTPHGLTILSDDKDSMDRLKTAIENNVVTKTSMSVRFAQRRKPHIKLTGVDPDIPAVNLLAQINARNPDLTLDPSTCSVRTTIKERSGNHTHVLEVDPATFRTLMLRGRVAIGWTSAAVVEDIHVPMCTHCATYGHPRRACPVRQEPEKAVCTRCAGNHLVAQCTVRQGDAAVCCNECRKAGLVESHPTGDKSSSEAEKRPACAERDSLSLQLRSATQQVATQEQSLTDATGALAGL</sequence>
<organism evidence="1 2">
    <name type="scientific">Dermacentor silvarum</name>
    <name type="common">Tick</name>
    <dbReference type="NCBI Taxonomy" id="543639"/>
    <lineage>
        <taxon>Eukaryota</taxon>
        <taxon>Metazoa</taxon>
        <taxon>Ecdysozoa</taxon>
        <taxon>Arthropoda</taxon>
        <taxon>Chelicerata</taxon>
        <taxon>Arachnida</taxon>
        <taxon>Acari</taxon>
        <taxon>Parasitiformes</taxon>
        <taxon>Ixodida</taxon>
        <taxon>Ixodoidea</taxon>
        <taxon>Ixodidae</taxon>
        <taxon>Rhipicephalinae</taxon>
        <taxon>Dermacentor</taxon>
    </lineage>
</organism>
<protein>
    <submittedName>
        <fullName evidence="1">Uncharacterized protein</fullName>
    </submittedName>
</protein>
<proteinExistence type="predicted"/>
<evidence type="ECO:0000313" key="1">
    <source>
        <dbReference type="EMBL" id="KAH7959768.1"/>
    </source>
</evidence>
<name>A0ACB8D5X3_DERSI</name>
<keyword evidence="2" id="KW-1185">Reference proteome</keyword>
<accession>A0ACB8D5X3</accession>
<evidence type="ECO:0000313" key="2">
    <source>
        <dbReference type="Proteomes" id="UP000821865"/>
    </source>
</evidence>
<dbReference type="EMBL" id="CM023472">
    <property type="protein sequence ID" value="KAH7959768.1"/>
    <property type="molecule type" value="Genomic_DNA"/>
</dbReference>
<dbReference type="Proteomes" id="UP000821865">
    <property type="component" value="Chromosome 3"/>
</dbReference>
<gene>
    <name evidence="1" type="ORF">HPB49_013695</name>
</gene>